<gene>
    <name evidence="2" type="ORF">PRUB_a0677</name>
    <name evidence="3" type="ORF">PRUB_a0679</name>
</gene>
<name>A0A8T0C895_9GAMM</name>
<keyword evidence="1" id="KW-0732">Signal</keyword>
<accession>A0A8T0C895</accession>
<evidence type="ECO:0000256" key="1">
    <source>
        <dbReference type="SAM" id="SignalP"/>
    </source>
</evidence>
<dbReference type="AlphaFoldDB" id="A0A8T0C895"/>
<evidence type="ECO:0008006" key="5">
    <source>
        <dbReference type="Google" id="ProtNLM"/>
    </source>
</evidence>
<dbReference type="EMBL" id="AHCD03000035">
    <property type="protein sequence ID" value="KAF7786197.1"/>
    <property type="molecule type" value="Genomic_DNA"/>
</dbReference>
<reference evidence="2 4" key="1">
    <citation type="journal article" date="2012" name="J. Bacteriol.">
        <title>Genome sequence of the cycloprodigiosin-producing bacterial strain Pseudoalteromonas rubra ATCC 29570(T).</title>
        <authorList>
            <person name="Xie B.B."/>
            <person name="Shu Y.L."/>
            <person name="Qin Q.L."/>
            <person name="Rong J.C."/>
            <person name="Zhang X.Y."/>
            <person name="Chen X.L."/>
            <person name="Zhou B.C."/>
            <person name="Zhang Y.Z."/>
        </authorList>
    </citation>
    <scope>NUCLEOTIDE SEQUENCE [LARGE SCALE GENOMIC DNA]</scope>
    <source>
        <strain evidence="2 4">DSM 6842</strain>
    </source>
</reference>
<dbReference type="PROSITE" id="PS51257">
    <property type="entry name" value="PROKAR_LIPOPROTEIN"/>
    <property type="match status" value="1"/>
</dbReference>
<protein>
    <recommendedName>
        <fullName evidence="5">Lipoprotein</fullName>
    </recommendedName>
</protein>
<feature type="signal peptide" evidence="1">
    <location>
        <begin position="1"/>
        <end position="22"/>
    </location>
</feature>
<dbReference type="EMBL" id="AHCD03000035">
    <property type="protein sequence ID" value="KAF7786195.1"/>
    <property type="molecule type" value="Genomic_DNA"/>
</dbReference>
<dbReference type="Proteomes" id="UP000016480">
    <property type="component" value="Unassembled WGS sequence"/>
</dbReference>
<dbReference type="RefSeq" id="WP_040644729.1">
    <property type="nucleotide sequence ID" value="NZ_AHCD03000035.1"/>
</dbReference>
<dbReference type="GeneID" id="61358399"/>
<proteinExistence type="predicted"/>
<evidence type="ECO:0000313" key="3">
    <source>
        <dbReference type="EMBL" id="KAF7786197.1"/>
    </source>
</evidence>
<reference evidence="2" key="2">
    <citation type="submission" date="2015-06" db="EMBL/GenBank/DDBJ databases">
        <title>Genome sequence of Pseudoalteromonas rubra.</title>
        <authorList>
            <person name="Xie B.-B."/>
            <person name="Rong J.-C."/>
            <person name="Qin Q.-L."/>
            <person name="Zhang Y.-Z."/>
        </authorList>
    </citation>
    <scope>NUCLEOTIDE SEQUENCE</scope>
    <source>
        <strain evidence="2">DSM 6842</strain>
    </source>
</reference>
<feature type="chain" id="PRO_5036274425" description="Lipoprotein" evidence="1">
    <location>
        <begin position="23"/>
        <end position="133"/>
    </location>
</feature>
<comment type="caution">
    <text evidence="2">The sequence shown here is derived from an EMBL/GenBank/DDBJ whole genome shotgun (WGS) entry which is preliminary data.</text>
</comment>
<organism evidence="2 4">
    <name type="scientific">Pseudoalteromonas rubra</name>
    <dbReference type="NCBI Taxonomy" id="43658"/>
    <lineage>
        <taxon>Bacteria</taxon>
        <taxon>Pseudomonadati</taxon>
        <taxon>Pseudomonadota</taxon>
        <taxon>Gammaproteobacteria</taxon>
        <taxon>Alteromonadales</taxon>
        <taxon>Pseudoalteromonadaceae</taxon>
        <taxon>Pseudoalteromonas</taxon>
    </lineage>
</organism>
<sequence length="133" mass="14506">MKILSKLGVVSLLLLMTGCASVLGITGADAGKRISDDWVEYNVVHPGLTVKILEPYAADLMPISTVGKSSPSPLRHTVIFGSKSNQHKLEIVGKYKKELYFDNRFYGTIWSGDILIRDGSLSIDGKLVSPIEN</sequence>
<evidence type="ECO:0000313" key="2">
    <source>
        <dbReference type="EMBL" id="KAF7786195.1"/>
    </source>
</evidence>
<evidence type="ECO:0000313" key="4">
    <source>
        <dbReference type="Proteomes" id="UP000016480"/>
    </source>
</evidence>